<reference evidence="2 3" key="1">
    <citation type="submission" date="2015-11" db="EMBL/GenBank/DDBJ databases">
        <authorList>
            <person name="Zhang Y."/>
            <person name="Guo Z."/>
        </authorList>
    </citation>
    <scope>NUCLEOTIDE SEQUENCE [LARGE SCALE GENOMIC DNA]</scope>
    <source>
        <strain evidence="2 3">KCTC 32221</strain>
    </source>
</reference>
<dbReference type="Proteomes" id="UP000065641">
    <property type="component" value="Chromosome"/>
</dbReference>
<dbReference type="AlphaFoldDB" id="A0A0S2KFM5"/>
<evidence type="ECO:0000256" key="1">
    <source>
        <dbReference type="SAM" id="SignalP"/>
    </source>
</evidence>
<dbReference type="KEGG" id="pspi:PS2015_2347"/>
<keyword evidence="3" id="KW-1185">Reference proteome</keyword>
<proteinExistence type="predicted"/>
<protein>
    <submittedName>
        <fullName evidence="2">Uncharacterized protein</fullName>
    </submittedName>
</protein>
<evidence type="ECO:0000313" key="2">
    <source>
        <dbReference type="EMBL" id="ALO46981.1"/>
    </source>
</evidence>
<name>A0A0S2KFM5_9GAMM</name>
<evidence type="ECO:0000313" key="3">
    <source>
        <dbReference type="Proteomes" id="UP000065641"/>
    </source>
</evidence>
<sequence precursor="true">MTVSTMTCSTDRNPRPHGFRKTPVWLLSCLLASTWLPGGALAEQATSGNDPLVTTQEAFDHPVKYAIYSSAWHLSSNAGLRIVAQNQSDATIELQKVIFTDETGDKEDTELVLELSVPPQGWAEAQVPYQDLLSGSECVTRTMLEDWKLVEISNYTLNPSVRGLIIEDTRSFRIYQCVRSVRTYWRDVQSDEINYGSQWLMYHFERLPID</sequence>
<dbReference type="OrthoDB" id="7061277at2"/>
<organism evidence="2 3">
    <name type="scientific">Pseudohongiella spirulinae</name>
    <dbReference type="NCBI Taxonomy" id="1249552"/>
    <lineage>
        <taxon>Bacteria</taxon>
        <taxon>Pseudomonadati</taxon>
        <taxon>Pseudomonadota</taxon>
        <taxon>Gammaproteobacteria</taxon>
        <taxon>Pseudomonadales</taxon>
        <taxon>Pseudohongiellaceae</taxon>
        <taxon>Pseudohongiella</taxon>
    </lineage>
</organism>
<gene>
    <name evidence="2" type="ORF">PS2015_2347</name>
</gene>
<accession>A0A0S2KFM5</accession>
<feature type="signal peptide" evidence="1">
    <location>
        <begin position="1"/>
        <end position="42"/>
    </location>
</feature>
<feature type="chain" id="PRO_5006601604" evidence="1">
    <location>
        <begin position="43"/>
        <end position="210"/>
    </location>
</feature>
<dbReference type="RefSeq" id="WP_058022419.1">
    <property type="nucleotide sequence ID" value="NZ_CP013189.1"/>
</dbReference>
<dbReference type="EMBL" id="CP013189">
    <property type="protein sequence ID" value="ALO46981.1"/>
    <property type="molecule type" value="Genomic_DNA"/>
</dbReference>
<keyword evidence="1" id="KW-0732">Signal</keyword>